<sequence>MVEKNKKLKVVFSGGGTLGSVTPLISVYDAIKEKYPNTEFFWVGTKNGPEKVLIEDKGIRFLVFFSGKLRRYVSLYNIIDLFKIIIGFFESLIFLKKEKPDLCISAGGFVSVPLHWATRFIKIPTWIHQQDVRVGLSNKLMSSFATVITTALEQNSNYFPIEKTVYLGNPVRQDILDVDKQKAIELFGISRKKPIVLVTGGGTGSENVNRLVADSVEYLKDTCDIIHLSGKDRSHELLNKIALDNDHYKTFSFLQDEMKHAYAVADLVISRGGFGTLTELSILKKPAIIIPIPGHQEENVAFLAKSGAVILVDQSTCTGQKLASIVKDILGDKESMQNMSEKLSKLIRVSKKQDILNIFEKIIIK</sequence>
<feature type="binding site" evidence="10">
    <location>
        <position position="296"/>
    </location>
    <ligand>
        <name>UDP-N-acetyl-alpha-D-glucosamine</name>
        <dbReference type="ChEBI" id="CHEBI:57705"/>
    </ligand>
</feature>
<dbReference type="GO" id="GO:0051991">
    <property type="term" value="F:UDP-N-acetyl-D-glucosamine:N-acetylmuramoyl-L-alanyl-D-glutamyl-meso-2,6-diaminopimelyl-D-alanyl-D-alanine-diphosphoundecaprenol 4-beta-N-acetylglucosaminlytransferase activity"/>
    <property type="evidence" value="ECO:0007669"/>
    <property type="project" value="RHEA"/>
</dbReference>
<dbReference type="GO" id="GO:0005975">
    <property type="term" value="P:carbohydrate metabolic process"/>
    <property type="evidence" value="ECO:0007669"/>
    <property type="project" value="InterPro"/>
</dbReference>
<keyword evidence="1 10" id="KW-1003">Cell membrane</keyword>
<dbReference type="GO" id="GO:0005886">
    <property type="term" value="C:plasma membrane"/>
    <property type="evidence" value="ECO:0007669"/>
    <property type="project" value="UniProtKB-SubCell"/>
</dbReference>
<dbReference type="InterPro" id="IPR007235">
    <property type="entry name" value="Glyco_trans_28_C"/>
</dbReference>
<evidence type="ECO:0000256" key="4">
    <source>
        <dbReference type="ARBA" id="ARBA00022679"/>
    </source>
</evidence>
<evidence type="ECO:0000256" key="5">
    <source>
        <dbReference type="ARBA" id="ARBA00022960"/>
    </source>
</evidence>
<keyword evidence="3 10" id="KW-0328">Glycosyltransferase</keyword>
<dbReference type="UniPathway" id="UPA00219"/>
<keyword evidence="7 10" id="KW-0472">Membrane</keyword>
<evidence type="ECO:0000259" key="12">
    <source>
        <dbReference type="Pfam" id="PF03033"/>
    </source>
</evidence>
<proteinExistence type="inferred from homology"/>
<dbReference type="EC" id="2.4.1.227" evidence="10"/>
<dbReference type="Pfam" id="PF03033">
    <property type="entry name" value="Glyco_transf_28"/>
    <property type="match status" value="1"/>
</dbReference>
<dbReference type="AlphaFoldDB" id="A0A1F6LHR8"/>
<dbReference type="HAMAP" id="MF_00033">
    <property type="entry name" value="MurG"/>
    <property type="match status" value="1"/>
</dbReference>
<evidence type="ECO:0000256" key="8">
    <source>
        <dbReference type="ARBA" id="ARBA00023306"/>
    </source>
</evidence>
<evidence type="ECO:0000256" key="6">
    <source>
        <dbReference type="ARBA" id="ARBA00022984"/>
    </source>
</evidence>
<comment type="subcellular location">
    <subcellularLocation>
        <location evidence="10">Cell membrane</location>
        <topology evidence="10">Peripheral membrane protein</topology>
        <orientation evidence="10">Cytoplasmic side</orientation>
    </subcellularLocation>
</comment>
<dbReference type="Proteomes" id="UP000177067">
    <property type="component" value="Unassembled WGS sequence"/>
</dbReference>
<dbReference type="PANTHER" id="PTHR21015">
    <property type="entry name" value="UDP-N-ACETYLGLUCOSAMINE--N-ACETYLMURAMYL-(PENTAPEPTIDE) PYROPHOSPHORYL-UNDECAPRENOL N-ACETYLGLUCOSAMINE TRANSFERASE 1"/>
    <property type="match status" value="1"/>
</dbReference>
<dbReference type="Pfam" id="PF04101">
    <property type="entry name" value="Glyco_tran_28_C"/>
    <property type="match status" value="1"/>
</dbReference>
<dbReference type="GO" id="GO:0050511">
    <property type="term" value="F:undecaprenyldiphospho-muramoylpentapeptide beta-N-acetylglucosaminyltransferase activity"/>
    <property type="evidence" value="ECO:0007669"/>
    <property type="project" value="UniProtKB-UniRule"/>
</dbReference>
<comment type="catalytic activity">
    <reaction evidence="10">
        <text>di-trans,octa-cis-undecaprenyl diphospho-N-acetyl-alpha-D-muramoyl-L-alanyl-D-glutamyl-meso-2,6-diaminopimeloyl-D-alanyl-D-alanine + UDP-N-acetyl-alpha-D-glucosamine = di-trans,octa-cis-undecaprenyl diphospho-[N-acetyl-alpha-D-glucosaminyl-(1-&gt;4)]-N-acetyl-alpha-D-muramoyl-L-alanyl-D-glutamyl-meso-2,6-diaminopimeloyl-D-alanyl-D-alanine + UDP + H(+)</text>
        <dbReference type="Rhea" id="RHEA:31227"/>
        <dbReference type="ChEBI" id="CHEBI:15378"/>
        <dbReference type="ChEBI" id="CHEBI:57705"/>
        <dbReference type="ChEBI" id="CHEBI:58223"/>
        <dbReference type="ChEBI" id="CHEBI:61387"/>
        <dbReference type="ChEBI" id="CHEBI:61388"/>
        <dbReference type="EC" id="2.4.1.227"/>
    </reaction>
</comment>
<keyword evidence="6 10" id="KW-0573">Peptidoglycan synthesis</keyword>
<comment type="pathway">
    <text evidence="10">Cell wall biogenesis; peptidoglycan biosynthesis.</text>
</comment>
<keyword evidence="11" id="KW-0812">Transmembrane</keyword>
<protein>
    <recommendedName>
        <fullName evidence="10">UDP-N-acetylglucosamine--N-acetylmuramyl-(pentapeptide) pyrophosphoryl-undecaprenol N-acetylglucosamine transferase</fullName>
        <ecNumber evidence="10">2.4.1.227</ecNumber>
    </recommendedName>
    <alternativeName>
        <fullName evidence="10">Undecaprenyl-PP-MurNAc-pentapeptide-UDPGlcNAc GlcNAc transferase</fullName>
    </alternativeName>
</protein>
<feature type="domain" description="Glycosyl transferase family 28 C-terminal" evidence="13">
    <location>
        <begin position="195"/>
        <end position="343"/>
    </location>
</feature>
<keyword evidence="8 10" id="KW-0131">Cell cycle</keyword>
<dbReference type="EMBL" id="MFPS01000008">
    <property type="protein sequence ID" value="OGH58886.1"/>
    <property type="molecule type" value="Genomic_DNA"/>
</dbReference>
<evidence type="ECO:0000256" key="1">
    <source>
        <dbReference type="ARBA" id="ARBA00022475"/>
    </source>
</evidence>
<evidence type="ECO:0000256" key="9">
    <source>
        <dbReference type="ARBA" id="ARBA00023316"/>
    </source>
</evidence>
<comment type="similarity">
    <text evidence="10">Belongs to the glycosyltransferase 28 family. MurG subfamily.</text>
</comment>
<dbReference type="Gene3D" id="3.40.50.2000">
    <property type="entry name" value="Glycogen Phosphorylase B"/>
    <property type="match status" value="2"/>
</dbReference>
<dbReference type="InterPro" id="IPR006009">
    <property type="entry name" value="GlcNAc_MurG"/>
</dbReference>
<dbReference type="InterPro" id="IPR004276">
    <property type="entry name" value="GlycoTrans_28_N"/>
</dbReference>
<dbReference type="GO" id="GO:0051301">
    <property type="term" value="P:cell division"/>
    <property type="evidence" value="ECO:0007669"/>
    <property type="project" value="UniProtKB-KW"/>
</dbReference>
<evidence type="ECO:0000256" key="2">
    <source>
        <dbReference type="ARBA" id="ARBA00022618"/>
    </source>
</evidence>
<feature type="transmembrane region" description="Helical" evidence="11">
    <location>
        <begin position="75"/>
        <end position="95"/>
    </location>
</feature>
<dbReference type="CDD" id="cd03785">
    <property type="entry name" value="GT28_MurG"/>
    <property type="match status" value="1"/>
</dbReference>
<evidence type="ECO:0000313" key="15">
    <source>
        <dbReference type="Proteomes" id="UP000177067"/>
    </source>
</evidence>
<keyword evidence="4 10" id="KW-0808">Transferase</keyword>
<keyword evidence="5 10" id="KW-0133">Cell shape</keyword>
<feature type="binding site" evidence="10">
    <location>
        <position position="172"/>
    </location>
    <ligand>
        <name>UDP-N-acetyl-alpha-D-glucosamine</name>
        <dbReference type="ChEBI" id="CHEBI:57705"/>
    </ligand>
</feature>
<reference evidence="14 15" key="1">
    <citation type="journal article" date="2016" name="Nat. Commun.">
        <title>Thousands of microbial genomes shed light on interconnected biogeochemical processes in an aquifer system.</title>
        <authorList>
            <person name="Anantharaman K."/>
            <person name="Brown C.T."/>
            <person name="Hug L.A."/>
            <person name="Sharon I."/>
            <person name="Castelle C.J."/>
            <person name="Probst A.J."/>
            <person name="Thomas B.C."/>
            <person name="Singh A."/>
            <person name="Wilkins M.J."/>
            <person name="Karaoz U."/>
            <person name="Brodie E.L."/>
            <person name="Williams K.H."/>
            <person name="Hubbard S.S."/>
            <person name="Banfield J.F."/>
        </authorList>
    </citation>
    <scope>NUCLEOTIDE SEQUENCE [LARGE SCALE GENOMIC DNA]</scope>
</reference>
<gene>
    <name evidence="10" type="primary">murG</name>
    <name evidence="14" type="ORF">A2725_04015</name>
</gene>
<comment type="caution">
    <text evidence="14">The sequence shown here is derived from an EMBL/GenBank/DDBJ whole genome shotgun (WGS) entry which is preliminary data.</text>
</comment>
<dbReference type="GO" id="GO:0009252">
    <property type="term" value="P:peptidoglycan biosynthetic process"/>
    <property type="evidence" value="ECO:0007669"/>
    <property type="project" value="UniProtKB-UniRule"/>
</dbReference>
<comment type="caution">
    <text evidence="10">Lacks conserved residue(s) required for the propagation of feature annotation.</text>
</comment>
<evidence type="ECO:0000259" key="13">
    <source>
        <dbReference type="Pfam" id="PF04101"/>
    </source>
</evidence>
<dbReference type="GO" id="GO:0071555">
    <property type="term" value="P:cell wall organization"/>
    <property type="evidence" value="ECO:0007669"/>
    <property type="project" value="UniProtKB-KW"/>
</dbReference>
<evidence type="ECO:0000256" key="11">
    <source>
        <dbReference type="SAM" id="Phobius"/>
    </source>
</evidence>
<evidence type="ECO:0000256" key="10">
    <source>
        <dbReference type="HAMAP-Rule" id="MF_00033"/>
    </source>
</evidence>
<keyword evidence="9 10" id="KW-0961">Cell wall biogenesis/degradation</keyword>
<organism evidence="14 15">
    <name type="scientific">Candidatus Magasanikbacteria bacterium RIFCSPHIGHO2_01_FULL_33_34</name>
    <dbReference type="NCBI Taxonomy" id="1798671"/>
    <lineage>
        <taxon>Bacteria</taxon>
        <taxon>Candidatus Magasanikiibacteriota</taxon>
    </lineage>
</organism>
<dbReference type="PANTHER" id="PTHR21015:SF27">
    <property type="entry name" value="UDP-N-ACETYLGLUCOSAMINE--N-ACETYLMURAMYL-(PENTAPEPTIDE) PYROPHOSPHORYL-UNDECAPRENOL N-ACETYLGLUCOSAMINE TRANSFERASE"/>
    <property type="match status" value="1"/>
</dbReference>
<keyword evidence="2 10" id="KW-0132">Cell division</keyword>
<comment type="function">
    <text evidence="10">Cell wall formation. Catalyzes the transfer of a GlcNAc subunit on undecaprenyl-pyrophosphoryl-MurNAc-pentapeptide (lipid intermediate I) to form undecaprenyl-pyrophosphoryl-MurNAc-(pentapeptide)GlcNAc (lipid intermediate II).</text>
</comment>
<feature type="domain" description="Glycosyltransferase family 28 N-terminal" evidence="12">
    <location>
        <begin position="10"/>
        <end position="148"/>
    </location>
</feature>
<accession>A0A1F6LHR8</accession>
<evidence type="ECO:0000256" key="3">
    <source>
        <dbReference type="ARBA" id="ARBA00022676"/>
    </source>
</evidence>
<dbReference type="SUPFAM" id="SSF53756">
    <property type="entry name" value="UDP-Glycosyltransferase/glycogen phosphorylase"/>
    <property type="match status" value="1"/>
</dbReference>
<evidence type="ECO:0000313" key="14">
    <source>
        <dbReference type="EMBL" id="OGH58886.1"/>
    </source>
</evidence>
<name>A0A1F6LHR8_9BACT</name>
<evidence type="ECO:0000256" key="7">
    <source>
        <dbReference type="ARBA" id="ARBA00023136"/>
    </source>
</evidence>
<keyword evidence="11" id="KW-1133">Transmembrane helix</keyword>
<dbReference type="GO" id="GO:0008360">
    <property type="term" value="P:regulation of cell shape"/>
    <property type="evidence" value="ECO:0007669"/>
    <property type="project" value="UniProtKB-KW"/>
</dbReference>